<evidence type="ECO:0000256" key="4">
    <source>
        <dbReference type="ARBA" id="ARBA00023242"/>
    </source>
</evidence>
<feature type="compositionally biased region" description="Polar residues" evidence="5">
    <location>
        <begin position="492"/>
        <end position="506"/>
    </location>
</feature>
<feature type="compositionally biased region" description="Polar residues" evidence="5">
    <location>
        <begin position="467"/>
        <end position="477"/>
    </location>
</feature>
<feature type="compositionally biased region" description="Basic residues" evidence="5">
    <location>
        <begin position="518"/>
        <end position="530"/>
    </location>
</feature>
<dbReference type="InterPro" id="IPR036322">
    <property type="entry name" value="WD40_repeat_dom_sf"/>
</dbReference>
<dbReference type="InterPro" id="IPR015943">
    <property type="entry name" value="WD40/YVTN_repeat-like_dom_sf"/>
</dbReference>
<feature type="compositionally biased region" description="Polar residues" evidence="5">
    <location>
        <begin position="564"/>
        <end position="597"/>
    </location>
</feature>
<evidence type="ECO:0000256" key="3">
    <source>
        <dbReference type="ARBA" id="ARBA00022737"/>
    </source>
</evidence>
<dbReference type="Gene3D" id="2.130.10.10">
    <property type="entry name" value="YVTN repeat-like/Quinoprotein amine dehydrogenase"/>
    <property type="match status" value="1"/>
</dbReference>
<keyword evidence="2" id="KW-0853">WD repeat</keyword>
<organism evidence="6 7">
    <name type="scientific">Panagrolaimus superbus</name>
    <dbReference type="NCBI Taxonomy" id="310955"/>
    <lineage>
        <taxon>Eukaryota</taxon>
        <taxon>Metazoa</taxon>
        <taxon>Ecdysozoa</taxon>
        <taxon>Nematoda</taxon>
        <taxon>Chromadorea</taxon>
        <taxon>Rhabditida</taxon>
        <taxon>Tylenchina</taxon>
        <taxon>Panagrolaimomorpha</taxon>
        <taxon>Panagrolaimoidea</taxon>
        <taxon>Panagrolaimidae</taxon>
        <taxon>Panagrolaimus</taxon>
    </lineage>
</organism>
<feature type="compositionally biased region" description="Pro residues" evidence="5">
    <location>
        <begin position="692"/>
        <end position="705"/>
    </location>
</feature>
<feature type="compositionally biased region" description="Low complexity" evidence="5">
    <location>
        <begin position="657"/>
        <end position="669"/>
    </location>
</feature>
<feature type="compositionally biased region" description="Low complexity" evidence="5">
    <location>
        <begin position="756"/>
        <end position="766"/>
    </location>
</feature>
<dbReference type="SUPFAM" id="SSF50978">
    <property type="entry name" value="WD40 repeat-like"/>
    <property type="match status" value="1"/>
</dbReference>
<keyword evidence="4" id="KW-0539">Nucleus</keyword>
<keyword evidence="3" id="KW-0677">Repeat</keyword>
<feature type="compositionally biased region" description="Polar residues" evidence="5">
    <location>
        <begin position="676"/>
        <end position="685"/>
    </location>
</feature>
<dbReference type="SMART" id="SM00320">
    <property type="entry name" value="WD40"/>
    <property type="match status" value="5"/>
</dbReference>
<feature type="compositionally biased region" description="Low complexity" evidence="5">
    <location>
        <begin position="457"/>
        <end position="466"/>
    </location>
</feature>
<comment type="subcellular location">
    <subcellularLocation>
        <location evidence="1">Nucleus</location>
    </subcellularLocation>
</comment>
<feature type="compositionally biased region" description="Low complexity" evidence="5">
    <location>
        <begin position="706"/>
        <end position="724"/>
    </location>
</feature>
<evidence type="ECO:0000313" key="7">
    <source>
        <dbReference type="WBParaSite" id="PSU_v2.g18176.t1"/>
    </source>
</evidence>
<dbReference type="InterPro" id="IPR037850">
    <property type="entry name" value="RBBP5/Swd1"/>
</dbReference>
<dbReference type="AlphaFoldDB" id="A0A914YHA6"/>
<feature type="compositionally biased region" description="Low complexity" evidence="5">
    <location>
        <begin position="531"/>
        <end position="550"/>
    </location>
</feature>
<accession>A0A914YHA6</accession>
<feature type="compositionally biased region" description="Low complexity" evidence="5">
    <location>
        <begin position="615"/>
        <end position="626"/>
    </location>
</feature>
<dbReference type="PANTHER" id="PTHR44040">
    <property type="entry name" value="RETINOBLASTOMA-BINDING PROTEIN 5"/>
    <property type="match status" value="1"/>
</dbReference>
<evidence type="ECO:0000256" key="5">
    <source>
        <dbReference type="SAM" id="MobiDB-lite"/>
    </source>
</evidence>
<dbReference type="Proteomes" id="UP000887577">
    <property type="component" value="Unplaced"/>
</dbReference>
<feature type="region of interest" description="Disordered" evidence="5">
    <location>
        <begin position="432"/>
        <end position="775"/>
    </location>
</feature>
<sequence length="775" mass="85750">MDNQVGVPNTDHRPVPEIDDIVLTIDQFHVCIIKFNRLGTLIAAGGSNGSIALLDFTTKTTSNVWNAHALGITNITWTRDGSKLFSSGLDNVLVMSDVLNGVVLKRMHIGTFILTAALNPRLNSQFFIHTQFGVKIGHLDSANPIKICEKEAFSTLSFDHRGKYILAGTSKGQIKAFTLEGKCLASSTLDSYQPIRNIYPTRRFNLVIVVASDMFIRVYELNELLKWKRDEVADTINTLYEPTSKTLWHSACASGDSDYIAALASTAHEVTIFERATEAIVATLCQSKKEIPLGLEWHPAKPAVASVCNGNIFIWKQRPRPCWAAYAPDFTELGENLVYREKESEFDVDDEDFPKDDGLGKNQTEELIDVETVTAPPGLCSSDEDDPNKIWGSVFFVSATPAVIPLKTTLPSQLRPKEGALPSSFLVSELHSNHFEPKKIHKKKKRKKTAENHHQHQNGIHNNNNGSILSPSPNDTQILHPPTLLTERLAPPQSTSMKDSPQTTSRKSSDAIESPPRLMRHRLKRKRPSKPSKSSSSPSPIKFQSYSSSPVEQTSPIYSPFSPTPSQTQQLHLSPVTPESVSLSSSTATPTHENWNVKNGDFNEHIPHMSRIRVPQSPHMSPQMSPIRIPQTPEMSPQMSPIRTPQMSPQMSPIRIPQTPQMSPQTSPMRIPHMSPVSSPQTPQLSPIRVPQMPPLLPPPPPPKQSQPQPTSSSPIIIPQQPQHRPSHPLASHPGLQNISSDEEEEEPPSKRQKRSSSTSSSSSSSAVNHAWDSD</sequence>
<evidence type="ECO:0000256" key="1">
    <source>
        <dbReference type="ARBA" id="ARBA00004123"/>
    </source>
</evidence>
<feature type="compositionally biased region" description="Polar residues" evidence="5">
    <location>
        <begin position="633"/>
        <end position="651"/>
    </location>
</feature>
<reference evidence="7" key="1">
    <citation type="submission" date="2022-11" db="UniProtKB">
        <authorList>
            <consortium name="WormBaseParasite"/>
        </authorList>
    </citation>
    <scope>IDENTIFICATION</scope>
</reference>
<keyword evidence="6" id="KW-1185">Reference proteome</keyword>
<evidence type="ECO:0000313" key="6">
    <source>
        <dbReference type="Proteomes" id="UP000887577"/>
    </source>
</evidence>
<dbReference type="WBParaSite" id="PSU_v2.g18176.t1">
    <property type="protein sequence ID" value="PSU_v2.g18176.t1"/>
    <property type="gene ID" value="PSU_v2.g18176"/>
</dbReference>
<dbReference type="PANTHER" id="PTHR44040:SF1">
    <property type="entry name" value="RETINOBLASTOMA-BINDING PROTEIN 5"/>
    <property type="match status" value="1"/>
</dbReference>
<dbReference type="InterPro" id="IPR001680">
    <property type="entry name" value="WD40_rpt"/>
</dbReference>
<proteinExistence type="predicted"/>
<evidence type="ECO:0000256" key="2">
    <source>
        <dbReference type="ARBA" id="ARBA00022574"/>
    </source>
</evidence>
<name>A0A914YHA6_9BILA</name>
<protein>
    <submittedName>
        <fullName evidence="7">Anaphase-promoting complex subunit 4 WD40 domain-containing protein</fullName>
    </submittedName>
</protein>
<dbReference type="GO" id="GO:0048188">
    <property type="term" value="C:Set1C/COMPASS complex"/>
    <property type="evidence" value="ECO:0007669"/>
    <property type="project" value="InterPro"/>
</dbReference>
<feature type="compositionally biased region" description="Basic residues" evidence="5">
    <location>
        <begin position="439"/>
        <end position="448"/>
    </location>
</feature>